<dbReference type="Gene3D" id="3.40.50.150">
    <property type="entry name" value="Vaccinia Virus protein VP39"/>
    <property type="match status" value="1"/>
</dbReference>
<organism evidence="1 2">
    <name type="scientific">Lentinus tigrinus ALCF2SS1-6</name>
    <dbReference type="NCBI Taxonomy" id="1328759"/>
    <lineage>
        <taxon>Eukaryota</taxon>
        <taxon>Fungi</taxon>
        <taxon>Dikarya</taxon>
        <taxon>Basidiomycota</taxon>
        <taxon>Agaricomycotina</taxon>
        <taxon>Agaricomycetes</taxon>
        <taxon>Polyporales</taxon>
        <taxon>Polyporaceae</taxon>
        <taxon>Lentinus</taxon>
    </lineage>
</organism>
<dbReference type="GO" id="GO:0008757">
    <property type="term" value="F:S-adenosylmethionine-dependent methyltransferase activity"/>
    <property type="evidence" value="ECO:0007669"/>
    <property type="project" value="UniProtKB-ARBA"/>
</dbReference>
<dbReference type="OrthoDB" id="194386at2759"/>
<evidence type="ECO:0000313" key="2">
    <source>
        <dbReference type="Proteomes" id="UP000313359"/>
    </source>
</evidence>
<keyword evidence="2" id="KW-1185">Reference proteome</keyword>
<dbReference type="CDD" id="cd02440">
    <property type="entry name" value="AdoMet_MTases"/>
    <property type="match status" value="1"/>
</dbReference>
<dbReference type="SUPFAM" id="SSF53335">
    <property type="entry name" value="S-adenosyl-L-methionine-dependent methyltransferases"/>
    <property type="match status" value="1"/>
</dbReference>
<sequence>MVSDPLFDVLRSYAILKSPKLIQRPSVSFKSAHNFLLDHVLLNPHFQEFPPSGQYQLSFWKWAVDWLEGLMTEEDELDERIYSHHVDLLQSTPSYVRINNVWFAMPQPSYLTYLWPTTRVMERPVYPGYASATLLESRTTIEAGTTGLRTWSASLVLAQYILTHPELIVARRVLELGCGVGFLGLIAASVQLEGRDPENASLWLTDVNERVLQRCETNLSLTCNDSSHHSNVRVQLLDWSDAVDPSRRPSVSGLFNEASPDVILGADLVYGPSIIPLLVGVLNMALRPRGEQHNPVAYIALTVRNPSTIADFIQQAGESLAIEEVAALPVVQNLFTQSTELGQDASQEVKIIIIKRRAD</sequence>
<dbReference type="EMBL" id="ML122283">
    <property type="protein sequence ID" value="RPD57138.1"/>
    <property type="molecule type" value="Genomic_DNA"/>
</dbReference>
<proteinExistence type="predicted"/>
<protein>
    <recommendedName>
        <fullName evidence="3">S-adenosyl-L-methionine-dependent methyltransferase</fullName>
    </recommendedName>
</protein>
<dbReference type="Proteomes" id="UP000313359">
    <property type="component" value="Unassembled WGS sequence"/>
</dbReference>
<dbReference type="STRING" id="1328759.A0A5C2S1A1"/>
<dbReference type="AlphaFoldDB" id="A0A5C2S1A1"/>
<dbReference type="InterPro" id="IPR029063">
    <property type="entry name" value="SAM-dependent_MTases_sf"/>
</dbReference>
<reference evidence="1" key="1">
    <citation type="journal article" date="2018" name="Genome Biol. Evol.">
        <title>Genomics and development of Lentinus tigrinus, a white-rot wood-decaying mushroom with dimorphic fruiting bodies.</title>
        <authorList>
            <person name="Wu B."/>
            <person name="Xu Z."/>
            <person name="Knudson A."/>
            <person name="Carlson A."/>
            <person name="Chen N."/>
            <person name="Kovaka S."/>
            <person name="LaButti K."/>
            <person name="Lipzen A."/>
            <person name="Pennachio C."/>
            <person name="Riley R."/>
            <person name="Schakwitz W."/>
            <person name="Umezawa K."/>
            <person name="Ohm R.A."/>
            <person name="Grigoriev I.V."/>
            <person name="Nagy L.G."/>
            <person name="Gibbons J."/>
            <person name="Hibbett D."/>
        </authorList>
    </citation>
    <scope>NUCLEOTIDE SEQUENCE [LARGE SCALE GENOMIC DNA]</scope>
    <source>
        <strain evidence="1">ALCF2SS1-6</strain>
    </source>
</reference>
<dbReference type="PANTHER" id="PTHR14614:SF130">
    <property type="entry name" value="PROTEIN-LYSINE N-METHYLTRANSFERASE EEF2KMT"/>
    <property type="match status" value="1"/>
</dbReference>
<name>A0A5C2S1A1_9APHY</name>
<dbReference type="InterPro" id="IPR019410">
    <property type="entry name" value="Methyltransf_16"/>
</dbReference>
<evidence type="ECO:0008006" key="3">
    <source>
        <dbReference type="Google" id="ProtNLM"/>
    </source>
</evidence>
<dbReference type="Pfam" id="PF10294">
    <property type="entry name" value="Methyltransf_16"/>
    <property type="match status" value="1"/>
</dbReference>
<accession>A0A5C2S1A1</accession>
<evidence type="ECO:0000313" key="1">
    <source>
        <dbReference type="EMBL" id="RPD57138.1"/>
    </source>
</evidence>
<gene>
    <name evidence="1" type="ORF">L227DRAFT_587762</name>
</gene>
<dbReference type="PANTHER" id="PTHR14614">
    <property type="entry name" value="HEPATOCELLULAR CARCINOMA-ASSOCIATED ANTIGEN"/>
    <property type="match status" value="1"/>
</dbReference>